<dbReference type="Proteomes" id="UP000886653">
    <property type="component" value="Unassembled WGS sequence"/>
</dbReference>
<sequence>KTDTKPFGTSLQQFSQKMNNALRNLKLSNDFGKINYVTWGQLLFEVFKSLELHKFIKLAGYVDPSLLTEEIKKTSFNITTFILSRLDAANTHTRNFFTNPKDPSELLYD</sequence>
<evidence type="ECO:0000313" key="2">
    <source>
        <dbReference type="Proteomes" id="UP000886653"/>
    </source>
</evidence>
<dbReference type="OrthoDB" id="10462411at2759"/>
<organism evidence="1 2">
    <name type="scientific">Cronartium quercuum f. sp. fusiforme G11</name>
    <dbReference type="NCBI Taxonomy" id="708437"/>
    <lineage>
        <taxon>Eukaryota</taxon>
        <taxon>Fungi</taxon>
        <taxon>Dikarya</taxon>
        <taxon>Basidiomycota</taxon>
        <taxon>Pucciniomycotina</taxon>
        <taxon>Pucciniomycetes</taxon>
        <taxon>Pucciniales</taxon>
        <taxon>Coleosporiaceae</taxon>
        <taxon>Cronartium</taxon>
    </lineage>
</organism>
<dbReference type="AlphaFoldDB" id="A0A9P6T7H8"/>
<evidence type="ECO:0000313" key="1">
    <source>
        <dbReference type="EMBL" id="KAG0141519.1"/>
    </source>
</evidence>
<feature type="non-terminal residue" evidence="1">
    <location>
        <position position="1"/>
    </location>
</feature>
<accession>A0A9P6T7H8</accession>
<gene>
    <name evidence="1" type="ORF">CROQUDRAFT_25354</name>
</gene>
<comment type="caution">
    <text evidence="1">The sequence shown here is derived from an EMBL/GenBank/DDBJ whole genome shotgun (WGS) entry which is preliminary data.</text>
</comment>
<proteinExistence type="predicted"/>
<name>A0A9P6T7H8_9BASI</name>
<protein>
    <submittedName>
        <fullName evidence="1">Uncharacterized protein</fullName>
    </submittedName>
</protein>
<reference evidence="1" key="1">
    <citation type="submission" date="2013-11" db="EMBL/GenBank/DDBJ databases">
        <title>Genome sequence of the fusiform rust pathogen reveals effectors for host alternation and coevolution with pine.</title>
        <authorList>
            <consortium name="DOE Joint Genome Institute"/>
            <person name="Smith K."/>
            <person name="Pendleton A."/>
            <person name="Kubisiak T."/>
            <person name="Anderson C."/>
            <person name="Salamov A."/>
            <person name="Aerts A."/>
            <person name="Riley R."/>
            <person name="Clum A."/>
            <person name="Lindquist E."/>
            <person name="Ence D."/>
            <person name="Campbell M."/>
            <person name="Kronenberg Z."/>
            <person name="Feau N."/>
            <person name="Dhillon B."/>
            <person name="Hamelin R."/>
            <person name="Burleigh J."/>
            <person name="Smith J."/>
            <person name="Yandell M."/>
            <person name="Nelson C."/>
            <person name="Grigoriev I."/>
            <person name="Davis J."/>
        </authorList>
    </citation>
    <scope>NUCLEOTIDE SEQUENCE</scope>
    <source>
        <strain evidence="1">G11</strain>
    </source>
</reference>
<keyword evidence="2" id="KW-1185">Reference proteome</keyword>
<feature type="non-terminal residue" evidence="1">
    <location>
        <position position="109"/>
    </location>
</feature>
<dbReference type="EMBL" id="MU167383">
    <property type="protein sequence ID" value="KAG0141519.1"/>
    <property type="molecule type" value="Genomic_DNA"/>
</dbReference>